<dbReference type="PANTHER" id="PTHR43194:SF2">
    <property type="entry name" value="PEROXISOMAL MEMBRANE PROTEIN LPX1"/>
    <property type="match status" value="1"/>
</dbReference>
<protein>
    <submittedName>
        <fullName evidence="2">Alpha/beta hydrolase</fullName>
    </submittedName>
</protein>
<dbReference type="PANTHER" id="PTHR43194">
    <property type="entry name" value="HYDROLASE ALPHA/BETA FOLD FAMILY"/>
    <property type="match status" value="1"/>
</dbReference>
<dbReference type="InterPro" id="IPR000073">
    <property type="entry name" value="AB_hydrolase_1"/>
</dbReference>
<dbReference type="EMBL" id="BAABAT010000027">
    <property type="protein sequence ID" value="GAA4257335.1"/>
    <property type="molecule type" value="Genomic_DNA"/>
</dbReference>
<dbReference type="GO" id="GO:0016787">
    <property type="term" value="F:hydrolase activity"/>
    <property type="evidence" value="ECO:0007669"/>
    <property type="project" value="UniProtKB-KW"/>
</dbReference>
<evidence type="ECO:0000259" key="1">
    <source>
        <dbReference type="Pfam" id="PF12697"/>
    </source>
</evidence>
<gene>
    <name evidence="2" type="ORF">GCM10022255_073720</name>
</gene>
<keyword evidence="3" id="KW-1185">Reference proteome</keyword>
<comment type="caution">
    <text evidence="2">The sequence shown here is derived from an EMBL/GenBank/DDBJ whole genome shotgun (WGS) entry which is preliminary data.</text>
</comment>
<dbReference type="RefSeq" id="WP_345134331.1">
    <property type="nucleotide sequence ID" value="NZ_BAABAT010000027.1"/>
</dbReference>
<evidence type="ECO:0000313" key="2">
    <source>
        <dbReference type="EMBL" id="GAA4257335.1"/>
    </source>
</evidence>
<name>A0ABP8DJB9_9ACTN</name>
<sequence length="283" mass="30298">MPDYTKGTVRSLDGTEIGYRHYGGKGPGVVLVHGGMKAAQHFARLARALADGFGVYVPDRRGRGMSGPHGADFAVQREVEDLRALLAATEARFVFGLSSGALVSLRTALSTPQVERLALYEPPLSVGGSTPMAWVPRYERELDTGNRAAALVTALKGLGTEPVFARVPRAVLTPVIALGLRVQGGARPDEASIAELVPTERYDMRIVAEMADTAPDYARLPARVLLLGGTRGPGFLARALDELERVLPHAERRTLPGLTHEGPEDDGRPLEVAGVLRDFYTAA</sequence>
<dbReference type="Pfam" id="PF12697">
    <property type="entry name" value="Abhydrolase_6"/>
    <property type="match status" value="1"/>
</dbReference>
<proteinExistence type="predicted"/>
<keyword evidence="2" id="KW-0378">Hydrolase</keyword>
<dbReference type="Gene3D" id="3.40.50.1820">
    <property type="entry name" value="alpha/beta hydrolase"/>
    <property type="match status" value="1"/>
</dbReference>
<feature type="domain" description="AB hydrolase-1" evidence="1">
    <location>
        <begin position="29"/>
        <end position="273"/>
    </location>
</feature>
<organism evidence="2 3">
    <name type="scientific">Dactylosporangium darangshiense</name>
    <dbReference type="NCBI Taxonomy" id="579108"/>
    <lineage>
        <taxon>Bacteria</taxon>
        <taxon>Bacillati</taxon>
        <taxon>Actinomycetota</taxon>
        <taxon>Actinomycetes</taxon>
        <taxon>Micromonosporales</taxon>
        <taxon>Micromonosporaceae</taxon>
        <taxon>Dactylosporangium</taxon>
    </lineage>
</organism>
<dbReference type="InterPro" id="IPR029058">
    <property type="entry name" value="AB_hydrolase_fold"/>
</dbReference>
<dbReference type="SUPFAM" id="SSF53474">
    <property type="entry name" value="alpha/beta-Hydrolases"/>
    <property type="match status" value="1"/>
</dbReference>
<dbReference type="InterPro" id="IPR050228">
    <property type="entry name" value="Carboxylesterase_BioH"/>
</dbReference>
<reference evidence="3" key="1">
    <citation type="journal article" date="2019" name="Int. J. Syst. Evol. Microbiol.">
        <title>The Global Catalogue of Microorganisms (GCM) 10K type strain sequencing project: providing services to taxonomists for standard genome sequencing and annotation.</title>
        <authorList>
            <consortium name="The Broad Institute Genomics Platform"/>
            <consortium name="The Broad Institute Genome Sequencing Center for Infectious Disease"/>
            <person name="Wu L."/>
            <person name="Ma J."/>
        </authorList>
    </citation>
    <scope>NUCLEOTIDE SEQUENCE [LARGE SCALE GENOMIC DNA]</scope>
    <source>
        <strain evidence="3">JCM 17441</strain>
    </source>
</reference>
<evidence type="ECO:0000313" key="3">
    <source>
        <dbReference type="Proteomes" id="UP001500620"/>
    </source>
</evidence>
<accession>A0ABP8DJB9</accession>
<dbReference type="Proteomes" id="UP001500620">
    <property type="component" value="Unassembled WGS sequence"/>
</dbReference>